<gene>
    <name evidence="3" type="ordered locus">Plut_0233</name>
</gene>
<organism evidence="3 4">
    <name type="scientific">Chlorobium luteolum (strain DSM 273 / BCRC 81028 / 2530)</name>
    <name type="common">Pelodictyon luteolum</name>
    <dbReference type="NCBI Taxonomy" id="319225"/>
    <lineage>
        <taxon>Bacteria</taxon>
        <taxon>Pseudomonadati</taxon>
        <taxon>Chlorobiota</taxon>
        <taxon>Chlorobiia</taxon>
        <taxon>Chlorobiales</taxon>
        <taxon>Chlorobiaceae</taxon>
        <taxon>Chlorobium/Pelodictyon group</taxon>
        <taxon>Pelodictyon</taxon>
    </lineage>
</organism>
<dbReference type="HOGENOM" id="CLU_1193968_0_0_10"/>
<dbReference type="Pfam" id="PF13413">
    <property type="entry name" value="HTH_25"/>
    <property type="match status" value="1"/>
</dbReference>
<feature type="region of interest" description="Disordered" evidence="1">
    <location>
        <begin position="200"/>
        <end position="232"/>
    </location>
</feature>
<dbReference type="GO" id="GO:0003677">
    <property type="term" value="F:DNA binding"/>
    <property type="evidence" value="ECO:0007669"/>
    <property type="project" value="InterPro"/>
</dbReference>
<dbReference type="InterPro" id="IPR010982">
    <property type="entry name" value="Lambda_DNA-bd_dom_sf"/>
</dbReference>
<keyword evidence="2" id="KW-0472">Membrane</keyword>
<evidence type="ECO:0000256" key="1">
    <source>
        <dbReference type="SAM" id="MobiDB-lite"/>
    </source>
</evidence>
<accession>Q3B6B0</accession>
<reference evidence="4" key="1">
    <citation type="submission" date="2005-08" db="EMBL/GenBank/DDBJ databases">
        <title>Complete sequence of Pelodictyon luteolum DSM 273.</title>
        <authorList>
            <consortium name="US DOE Joint Genome Institute"/>
            <person name="Copeland A."/>
            <person name="Lucas S."/>
            <person name="Lapidus A."/>
            <person name="Barry K."/>
            <person name="Detter J.C."/>
            <person name="Glavina T."/>
            <person name="Hammon N."/>
            <person name="Israni S."/>
            <person name="Pitluck S."/>
            <person name="Bryant D."/>
            <person name="Schmutz J."/>
            <person name="Larimer F."/>
            <person name="Land M."/>
            <person name="Kyrpides N."/>
            <person name="Ivanova N."/>
            <person name="Richardson P."/>
        </authorList>
    </citation>
    <scope>NUCLEOTIDE SEQUENCE [LARGE SCALE GENOMIC DNA]</scope>
    <source>
        <strain evidence="4">DSM 273 / BCRC 81028 / 2530</strain>
    </source>
</reference>
<evidence type="ECO:0008006" key="5">
    <source>
        <dbReference type="Google" id="ProtNLM"/>
    </source>
</evidence>
<dbReference type="Proteomes" id="UP000002709">
    <property type="component" value="Chromosome"/>
</dbReference>
<evidence type="ECO:0000313" key="4">
    <source>
        <dbReference type="Proteomes" id="UP000002709"/>
    </source>
</evidence>
<dbReference type="CDD" id="cd00093">
    <property type="entry name" value="HTH_XRE"/>
    <property type="match status" value="1"/>
</dbReference>
<dbReference type="InterPro" id="IPR001387">
    <property type="entry name" value="Cro/C1-type_HTH"/>
</dbReference>
<dbReference type="STRING" id="319225.Plut_0233"/>
<name>Q3B6B0_CHLL3</name>
<keyword evidence="2" id="KW-0812">Transmembrane</keyword>
<evidence type="ECO:0000256" key="2">
    <source>
        <dbReference type="SAM" id="Phobius"/>
    </source>
</evidence>
<dbReference type="Gene3D" id="1.10.260.40">
    <property type="entry name" value="lambda repressor-like DNA-binding domains"/>
    <property type="match status" value="1"/>
</dbReference>
<sequence length="232" mass="24511">MQEPLSGSSILSRVANDLKAARMQRGLSLDETSRILSIQKSHLEKLEAGDFTFFPGAYVLAYIKEYLHEMGLGDEDLLDSCRKELSVSTGLKRHAVPEGAAREAARAFGTSKLQLVFDFVFSRRKSMALVAGALLLAAVFAIVFRFLPSREARLSTVPAAPAELLPDSSSVPSAAESVEPALPAVAASLPAPVAHAAVPAHAKLPTPPPPVPVDAAAESRSEELAIPPAPAQ</sequence>
<keyword evidence="4" id="KW-1185">Reference proteome</keyword>
<keyword evidence="2" id="KW-1133">Transmembrane helix</keyword>
<evidence type="ECO:0000313" key="3">
    <source>
        <dbReference type="EMBL" id="ABB23121.1"/>
    </source>
</evidence>
<dbReference type="KEGG" id="plt:Plut_0233"/>
<protein>
    <recommendedName>
        <fullName evidence="5">Helix-turn-helix domain-containing protein</fullName>
    </recommendedName>
</protein>
<dbReference type="AlphaFoldDB" id="Q3B6B0"/>
<dbReference type="SUPFAM" id="SSF47413">
    <property type="entry name" value="lambda repressor-like DNA-binding domains"/>
    <property type="match status" value="1"/>
</dbReference>
<dbReference type="EMBL" id="CP000096">
    <property type="protein sequence ID" value="ABB23121.1"/>
    <property type="molecule type" value="Genomic_DNA"/>
</dbReference>
<proteinExistence type="predicted"/>
<dbReference type="PANTHER" id="PTHR34475">
    <property type="match status" value="1"/>
</dbReference>
<feature type="transmembrane region" description="Helical" evidence="2">
    <location>
        <begin position="127"/>
        <end position="147"/>
    </location>
</feature>
<dbReference type="eggNOG" id="COG1426">
    <property type="taxonomic scope" value="Bacteria"/>
</dbReference>
<dbReference type="PANTHER" id="PTHR34475:SF1">
    <property type="entry name" value="CYTOSKELETON PROTEIN RODZ"/>
    <property type="match status" value="1"/>
</dbReference>
<dbReference type="OrthoDB" id="9790252at2"/>
<dbReference type="InterPro" id="IPR050400">
    <property type="entry name" value="Bact_Cytoskel_RodZ"/>
</dbReference>